<comment type="caution">
    <text evidence="3">The sequence shown here is derived from an EMBL/GenBank/DDBJ whole genome shotgun (WGS) entry which is preliminary data.</text>
</comment>
<dbReference type="PATRIC" id="fig|1384056.3.peg.236"/>
<gene>
    <name evidence="3" type="ORF">N787_06805</name>
</gene>
<evidence type="ECO:0000256" key="1">
    <source>
        <dbReference type="SAM" id="MobiDB-lite"/>
    </source>
</evidence>
<feature type="signal peptide" evidence="2">
    <location>
        <begin position="1"/>
        <end position="22"/>
    </location>
</feature>
<dbReference type="eggNOG" id="COG0515">
    <property type="taxonomic scope" value="Bacteria"/>
</dbReference>
<name>A0A091BUX2_9GAMM</name>
<keyword evidence="2" id="KW-0732">Signal</keyword>
<organism evidence="3 4">
    <name type="scientific">Arenimonas metalli CF5-1</name>
    <dbReference type="NCBI Taxonomy" id="1384056"/>
    <lineage>
        <taxon>Bacteria</taxon>
        <taxon>Pseudomonadati</taxon>
        <taxon>Pseudomonadota</taxon>
        <taxon>Gammaproteobacteria</taxon>
        <taxon>Lysobacterales</taxon>
        <taxon>Lysobacteraceae</taxon>
        <taxon>Arenimonas</taxon>
    </lineage>
</organism>
<evidence type="ECO:0000313" key="3">
    <source>
        <dbReference type="EMBL" id="KFN48145.1"/>
    </source>
</evidence>
<dbReference type="STRING" id="1384056.N787_06805"/>
<reference evidence="3 4" key="1">
    <citation type="submission" date="2013-09" db="EMBL/GenBank/DDBJ databases">
        <title>Genome sequencing of Arenimonas metalli.</title>
        <authorList>
            <person name="Chen F."/>
            <person name="Wang G."/>
        </authorList>
    </citation>
    <scope>NUCLEOTIDE SEQUENCE [LARGE SCALE GENOMIC DNA]</scope>
    <source>
        <strain evidence="3 4">CF5-1</strain>
    </source>
</reference>
<dbReference type="Proteomes" id="UP000029393">
    <property type="component" value="Unassembled WGS sequence"/>
</dbReference>
<evidence type="ECO:0000313" key="4">
    <source>
        <dbReference type="Proteomes" id="UP000029393"/>
    </source>
</evidence>
<dbReference type="EMBL" id="AVCK01000003">
    <property type="protein sequence ID" value="KFN48145.1"/>
    <property type="molecule type" value="Genomic_DNA"/>
</dbReference>
<dbReference type="RefSeq" id="WP_052575016.1">
    <property type="nucleotide sequence ID" value="NZ_AVCK01000003.1"/>
</dbReference>
<dbReference type="OrthoDB" id="1438245at2"/>
<dbReference type="AlphaFoldDB" id="A0A091BUX2"/>
<feature type="compositionally biased region" description="Pro residues" evidence="1">
    <location>
        <begin position="167"/>
        <end position="183"/>
    </location>
</feature>
<keyword evidence="4" id="KW-1185">Reference proteome</keyword>
<evidence type="ECO:0000256" key="2">
    <source>
        <dbReference type="SAM" id="SignalP"/>
    </source>
</evidence>
<feature type="region of interest" description="Disordered" evidence="1">
    <location>
        <begin position="160"/>
        <end position="183"/>
    </location>
</feature>
<protein>
    <submittedName>
        <fullName evidence="3">Uncharacterized protein</fullName>
    </submittedName>
</protein>
<accession>A0A091BUX2</accession>
<sequence length="183" mass="20406">MITFRWVLLALMLGLAAGRAAATAQIPDQISFDGQTAALYAQPIQPLLSARPDLKKKVDRYIKGGCSASWSGLRASWEIRDDQLYLVRLEANPCADPKDVPLRKLGAARGADRLLADWYSGQLRVPQGAEIEYVHMGFESQYERDLILTVEKGRIVGREVRENPLLQRPPPEPQYPPEPAPES</sequence>
<proteinExistence type="predicted"/>
<feature type="chain" id="PRO_5001870164" evidence="2">
    <location>
        <begin position="23"/>
        <end position="183"/>
    </location>
</feature>